<dbReference type="Pfam" id="PF09360">
    <property type="entry name" value="zf-CDGSH"/>
    <property type="match status" value="1"/>
</dbReference>
<dbReference type="InterPro" id="IPR042216">
    <property type="entry name" value="MitoNEET_CISD"/>
</dbReference>
<keyword evidence="2" id="KW-0479">Metal-binding</keyword>
<gene>
    <name evidence="7" type="ORF">FVF58_20560</name>
</gene>
<evidence type="ECO:0000256" key="3">
    <source>
        <dbReference type="ARBA" id="ARBA00023004"/>
    </source>
</evidence>
<name>A0A5B0H393_9BURK</name>
<evidence type="ECO:0000259" key="6">
    <source>
        <dbReference type="SMART" id="SM00704"/>
    </source>
</evidence>
<dbReference type="GO" id="GO:0005737">
    <property type="term" value="C:cytoplasm"/>
    <property type="evidence" value="ECO:0007669"/>
    <property type="project" value="UniProtKB-ARBA"/>
</dbReference>
<dbReference type="SMART" id="SM00704">
    <property type="entry name" value="ZnF_CDGSH"/>
    <property type="match status" value="1"/>
</dbReference>
<evidence type="ECO:0000256" key="4">
    <source>
        <dbReference type="ARBA" id="ARBA00023014"/>
    </source>
</evidence>
<accession>A0A5B0H393</accession>
<evidence type="ECO:0000256" key="1">
    <source>
        <dbReference type="ARBA" id="ARBA00022714"/>
    </source>
</evidence>
<evidence type="ECO:0000313" key="8">
    <source>
        <dbReference type="Proteomes" id="UP000325273"/>
    </source>
</evidence>
<organism evidence="7 8">
    <name type="scientific">Paraburkholderia panacisoli</name>
    <dbReference type="NCBI Taxonomy" id="2603818"/>
    <lineage>
        <taxon>Bacteria</taxon>
        <taxon>Pseudomonadati</taxon>
        <taxon>Pseudomonadota</taxon>
        <taxon>Betaproteobacteria</taxon>
        <taxon>Burkholderiales</taxon>
        <taxon>Burkholderiaceae</taxon>
        <taxon>Paraburkholderia</taxon>
    </lineage>
</organism>
<dbReference type="Gene3D" id="3.40.5.90">
    <property type="entry name" value="CDGSH iron-sulfur domain, mitoNEET-type"/>
    <property type="match status" value="1"/>
</dbReference>
<protein>
    <submittedName>
        <fullName evidence="7">CDGSH iron-sulfur domain-containing protein</fullName>
    </submittedName>
</protein>
<dbReference type="GO" id="GO:0046872">
    <property type="term" value="F:metal ion binding"/>
    <property type="evidence" value="ECO:0007669"/>
    <property type="project" value="UniProtKB-KW"/>
</dbReference>
<feature type="domain" description="Iron-binding zinc finger CDGSH type" evidence="6">
    <location>
        <begin position="25"/>
        <end position="61"/>
    </location>
</feature>
<dbReference type="EMBL" id="VTUZ01000013">
    <property type="protein sequence ID" value="KAA1009697.1"/>
    <property type="molecule type" value="Genomic_DNA"/>
</dbReference>
<evidence type="ECO:0000256" key="5">
    <source>
        <dbReference type="SAM" id="MobiDB-lite"/>
    </source>
</evidence>
<feature type="region of interest" description="Disordered" evidence="5">
    <location>
        <begin position="51"/>
        <end position="79"/>
    </location>
</feature>
<evidence type="ECO:0000256" key="2">
    <source>
        <dbReference type="ARBA" id="ARBA00022723"/>
    </source>
</evidence>
<sequence length="79" mass="8771">MATAIITPRNDGPYHIKGDFKITTQGGKEIEVTKDEVWLCRCGHSHNKPFCDGSHKKAGFRSDLDEEPQEGQTPDASNQ</sequence>
<keyword evidence="1" id="KW-0001">2Fe-2S</keyword>
<keyword evidence="8" id="KW-1185">Reference proteome</keyword>
<comment type="caution">
    <text evidence="7">The sequence shown here is derived from an EMBL/GenBank/DDBJ whole genome shotgun (WGS) entry which is preliminary data.</text>
</comment>
<dbReference type="Proteomes" id="UP000325273">
    <property type="component" value="Unassembled WGS sequence"/>
</dbReference>
<keyword evidence="4" id="KW-0411">Iron-sulfur</keyword>
<dbReference type="RefSeq" id="WP_149671701.1">
    <property type="nucleotide sequence ID" value="NZ_VTUZ01000013.1"/>
</dbReference>
<reference evidence="7 8" key="1">
    <citation type="submission" date="2019-08" db="EMBL/GenBank/DDBJ databases">
        <title>Paraburkholderia sp. DCY113.</title>
        <authorList>
            <person name="Kang J."/>
        </authorList>
    </citation>
    <scope>NUCLEOTIDE SEQUENCE [LARGE SCALE GENOMIC DNA]</scope>
    <source>
        <strain evidence="7 8">DCY113</strain>
    </source>
</reference>
<keyword evidence="3" id="KW-0408">Iron</keyword>
<evidence type="ECO:0000313" key="7">
    <source>
        <dbReference type="EMBL" id="KAA1009697.1"/>
    </source>
</evidence>
<dbReference type="AlphaFoldDB" id="A0A5B0H393"/>
<proteinExistence type="predicted"/>
<feature type="compositionally biased region" description="Polar residues" evidence="5">
    <location>
        <begin position="70"/>
        <end position="79"/>
    </location>
</feature>
<dbReference type="InterPro" id="IPR018967">
    <property type="entry name" value="FeS-contain_CDGSH-typ"/>
</dbReference>
<dbReference type="GO" id="GO:0051537">
    <property type="term" value="F:2 iron, 2 sulfur cluster binding"/>
    <property type="evidence" value="ECO:0007669"/>
    <property type="project" value="UniProtKB-KW"/>
</dbReference>